<gene>
    <name evidence="1" type="ORF">U6A24_07050</name>
</gene>
<proteinExistence type="predicted"/>
<protein>
    <submittedName>
        <fullName evidence="1">DUF1697 domain-containing protein</fullName>
    </submittedName>
</protein>
<accession>A0ABU5ZT91</accession>
<keyword evidence="2" id="KW-1185">Reference proteome</keyword>
<dbReference type="PANTHER" id="PTHR36439">
    <property type="entry name" value="BLL4334 PROTEIN"/>
    <property type="match status" value="1"/>
</dbReference>
<evidence type="ECO:0000313" key="1">
    <source>
        <dbReference type="EMBL" id="MEB3345208.1"/>
    </source>
</evidence>
<evidence type="ECO:0000313" key="2">
    <source>
        <dbReference type="Proteomes" id="UP001327027"/>
    </source>
</evidence>
<dbReference type="PANTHER" id="PTHR36439:SF1">
    <property type="entry name" value="DUF1697 DOMAIN-CONTAINING PROTEIN"/>
    <property type="match status" value="1"/>
</dbReference>
<dbReference type="EMBL" id="JAYKLX010000003">
    <property type="protein sequence ID" value="MEB3345208.1"/>
    <property type="molecule type" value="Genomic_DNA"/>
</dbReference>
<reference evidence="1 2" key="1">
    <citation type="journal article" date="2013" name="Int. J. Syst. Evol. Microbiol.">
        <title>Aquimarina gracilis sp. nov., isolated from the gut microflora of a mussel, Mytilus coruscus, and emended description of Aquimarina spongiae.</title>
        <authorList>
            <person name="Park S.C."/>
            <person name="Choe H.N."/>
            <person name="Baik K.S."/>
            <person name="Seong C.N."/>
        </authorList>
    </citation>
    <scope>NUCLEOTIDE SEQUENCE [LARGE SCALE GENOMIC DNA]</scope>
    <source>
        <strain evidence="1 2">PSC32</strain>
    </source>
</reference>
<dbReference type="Pfam" id="PF08002">
    <property type="entry name" value="DUF1697"/>
    <property type="match status" value="1"/>
</dbReference>
<dbReference type="SUPFAM" id="SSF160379">
    <property type="entry name" value="SP0830-like"/>
    <property type="match status" value="1"/>
</dbReference>
<sequence length="183" mass="20950">MNTYIALLRGINVSGQKMIKMVDLKTMFENLGFVSVKTYIQSGNVVFKSEKEDVKQIGSLIKQGILEIFGYEVPVLVLTHEKLDSIYKENPFLDRIANGEIEEKKMYFTLLSNSPDTTMKKELETTTYGKEEFIITEEVVYFFAAIGYGKTKLNNNFFEKKLKCSATTRNLKTVIKLLELSNL</sequence>
<comment type="caution">
    <text evidence="1">The sequence shown here is derived from an EMBL/GenBank/DDBJ whole genome shotgun (WGS) entry which is preliminary data.</text>
</comment>
<dbReference type="RefSeq" id="WP_324179239.1">
    <property type="nucleotide sequence ID" value="NZ_BAABAW010000008.1"/>
</dbReference>
<dbReference type="Proteomes" id="UP001327027">
    <property type="component" value="Unassembled WGS sequence"/>
</dbReference>
<organism evidence="1 2">
    <name type="scientific">Aquimarina gracilis</name>
    <dbReference type="NCBI Taxonomy" id="874422"/>
    <lineage>
        <taxon>Bacteria</taxon>
        <taxon>Pseudomonadati</taxon>
        <taxon>Bacteroidota</taxon>
        <taxon>Flavobacteriia</taxon>
        <taxon>Flavobacteriales</taxon>
        <taxon>Flavobacteriaceae</taxon>
        <taxon>Aquimarina</taxon>
    </lineage>
</organism>
<dbReference type="InterPro" id="IPR012545">
    <property type="entry name" value="DUF1697"/>
</dbReference>
<dbReference type="PIRSF" id="PIRSF008502">
    <property type="entry name" value="UCP008502"/>
    <property type="match status" value="1"/>
</dbReference>
<dbReference type="Gene3D" id="3.30.70.1280">
    <property type="entry name" value="SP0830-like domains"/>
    <property type="match status" value="1"/>
</dbReference>
<name>A0ABU5ZT91_9FLAO</name>